<dbReference type="Gene3D" id="6.10.140.1060">
    <property type="match status" value="2"/>
</dbReference>
<keyword evidence="14" id="KW-0505">Motor protein</keyword>
<dbReference type="Pfam" id="PF17852">
    <property type="entry name" value="Dynein_AAA_lid"/>
    <property type="match status" value="2"/>
</dbReference>
<dbReference type="Gene3D" id="1.20.920.30">
    <property type="match status" value="2"/>
</dbReference>
<dbReference type="InterPro" id="IPR004273">
    <property type="entry name" value="Dynein_heavy_D6_P-loop"/>
</dbReference>
<keyword evidence="10" id="KW-0282">Flagellum</keyword>
<dbReference type="InterPro" id="IPR035699">
    <property type="entry name" value="AAA_6"/>
</dbReference>
<keyword evidence="8" id="KW-0547">Nucleotide-binding</keyword>
<comment type="caution">
    <text evidence="25">The sequence shown here is derived from an EMBL/GenBank/DDBJ whole genome shotgun (WGS) entry which is preliminary data.</text>
</comment>
<dbReference type="Gene3D" id="1.10.287.2620">
    <property type="match status" value="2"/>
</dbReference>
<feature type="compositionally biased region" description="Polar residues" evidence="23">
    <location>
        <begin position="3931"/>
        <end position="3941"/>
    </location>
</feature>
<evidence type="ECO:0000256" key="6">
    <source>
        <dbReference type="ARBA" id="ARBA00022701"/>
    </source>
</evidence>
<dbReference type="SMART" id="SM00382">
    <property type="entry name" value="AAA"/>
    <property type="match status" value="4"/>
</dbReference>
<keyword evidence="15" id="KW-0206">Cytoskeleton</keyword>
<dbReference type="GO" id="GO:0031514">
    <property type="term" value="C:motile cilium"/>
    <property type="evidence" value="ECO:0007669"/>
    <property type="project" value="UniProtKB-SubCell"/>
</dbReference>
<evidence type="ECO:0000256" key="18">
    <source>
        <dbReference type="ARBA" id="ARBA00062885"/>
    </source>
</evidence>
<dbReference type="InterPro" id="IPR041228">
    <property type="entry name" value="Dynein_C"/>
</dbReference>
<keyword evidence="6" id="KW-0493">Microtubule</keyword>
<dbReference type="FunFam" id="3.40.50.300:FF:000044">
    <property type="entry name" value="Dynein heavy chain 5, axonemal"/>
    <property type="match status" value="2"/>
</dbReference>
<feature type="region of interest" description="Disordered" evidence="23">
    <location>
        <begin position="3921"/>
        <end position="3968"/>
    </location>
</feature>
<name>A0A2T7PW22_POMCA</name>
<comment type="subunit">
    <text evidence="4">Consists of at least two heavy chains and a number of intermediate and light chains.</text>
</comment>
<dbReference type="Pfam" id="PF12774">
    <property type="entry name" value="AAA_6"/>
    <property type="match status" value="2"/>
</dbReference>
<keyword evidence="7" id="KW-0677">Repeat</keyword>
<dbReference type="FunFam" id="1.10.472.130:FF:000005">
    <property type="entry name" value="Dynein axonemal heavy chain 7"/>
    <property type="match status" value="2"/>
</dbReference>
<sequence>MALERAKMMETPFQSCSKSKGLPGLPPLPALAANDPSDLYQIVLRNSEHPPIMKGTSWTLASPFKEQKYHRSPSESIANNYTPSASDLKLKDLPKLTRARTKAKRLPCVNKRVDGLIKSPCKPESLQRCKTTLDRGINGLSSEDKGFKALVLLPIQEVTNMPPSRPLTPTEQIDIMLAIESEDMCEAGVSSERDEERYYYYIQKGVHKDMLAGQPPEQLQAIQRLVPEKYLTSSFLSGLRDKLLEEIDQAYDFSARKAIVDYVLQDPAERDRLFIKWIPKPFPQRVIRAPVPWHDTCKEMKTYNQSHLFITNPIMLKLQHVWFSQFSHLRFVNLSKLLAADLPLLPQEFESQVKNQCWEAHEHLRKSWIPVCAKLFIDHQEYWHHLVPPNEGDSTELVQEFFSSVAALMSIQLRSMVINSLIDFLAFFQIHEAGNDFGEEYDELQYVMPQVMIIKLKVEEPKIIFEPPFKEIRDIILRCFSEIVASGDGLTRVECELFPDMRGQRLLLRSVKIEETLVTDYVDKAMEIFKLNTAGPTKYLNVYKKYSDLLNNKADQDVSAFLREPHSIQAFKQKIQEYQHLKEEIMLLRITVPLSMFCLDCVHLNNELALRSQRLKERLIVYEVDENRDLNRLICKRYDEMADKVSSIPDATKELVEVQNYLRQSQDVTVYKLKDEIDEAASRLLFLLDYAIFPFEDIKLNSTVFHWPGHISTVFELSNNRIQSKRESLEEDLRKRILAFEDRLSDFMKEVESFKKKEFMSSEEMKSNVEALARLTTCLEEARDELERLNEEETLFEWEVSDFPQLQQMFTMKEPYEKLWNTAWNFTQKNEIWINGPFKDLNAEIIDQEVSEMWRTMYKLTKSFTEQPGPRRIAESIKSKIDKFKNHLPILHTICNPGIRDRHWDAMSDIVGFDIRPQEDTSLHTMLEYGLNKHLNKLEEIGAAAAKEYSLEKALEKMKSDWKDLNFEMIPYRDTGVAILSSIDDIQLQLDDHIVKAQTMRGSPFIKPFEVEMKEWEEKLVLMQDILDEWLKCQATWLYLEPIFSSEDIMAQMPEEGRKFGIVDSYWRDIMTEAMKDRNCLVATSQNNMLGRLKEANVLLEEIQKGLNAYLEKKRLYFPRFFFLSNDELLEILSETKDPLRVQPHLKKCFEGIHKLEFTDQQEIVGMISAEKETVPFITKIFPAKAKGMVEKWLLQVEDTMISSVRKVVLDSIQAYRDSPRKRWVIEWPGQVTLCVSSIFWTFEVTQAMSEPDGMQLYLEKSNKQIEEIVELVRGKLESGARITLGALTVIDVHARDVVADMTKNNVTSPLDFTWLSQLRYYWEEDVIVRMITTDIKYGYEYLGNTPRLVITPLTDRCYRTLMGALKLNLGGAPEGPAGTGKTETCKDLAKAVAKQCVVFNCSDGLDFKAMGKFFKGLAQAGAWACFDEFNRIELEVLSVVAQQIQSIQMAIAAHLKRFIFEGTELSLDPTCTIFITMNPGYAGRQELPDNLKVLFRTVAMMVPDYAMIGEIVLYSMGFVNARSLANKIVATYTLCSEQLSSQHHYDYGMRAVKSVLTAAGNLKLKYMDTDEAVLLLKAINDVNLPKFLSQDVPLFEGIIADLFPGVELPKPDYGVFMEALKDNISKRKLQAVPWFLEKIVQVYEMILVRHGLMIVGEPLGGKTMSYQVLADGLGDLHVSGLFEEFRTVYRIINPKSITMGQLYGCFDPVSHEWTDGVLANTFREYASNPNDDRKWILFDGPVDAVWIENMNTVLDDNKKLCLMSGEIIQMSNKMNLIFEPADLEQASPATVSRCGMIYLEPHQLGWKPLMHSYMQYTLPESLGQENRELVTDLFEWLVQPSLDFVRRNCQTFITTSDMHMVLTLMRLYSALMDEIIETVNTVPVEGEEPKQGQLTPQQVTLWLQGLFLFSLVWTIGGTVSGESKKKFDVFFRTLISGTDNDHPKPKSIKITKSNSFPERDSVFDFCFQKKSSGNWVTWLESLQHSKQAAAVSGVKLSDIIIETNETARQEFFLHLFLTHEIPVLFVGPTGTGKSAITNNYLLSLPKDVYIPNCINFSARTSANQTQDIIMSKLDRRRKGVFGPPMNKKSVVFVDDLSMPAKEKYGAQPPIELLRQWIDHKHWYDKKDTSKIFLVDVLFVSAMGPPGGGRNDISSRMTRHMNIVTIDEFDDPTMIRIFTSITDLHFGKGFEASFVRNGKLLVSATMDVYKESIAKFLPTPTKSHYVFNLRDFSRVIRGVLLVPATNMVETEKLIRLWVHEVYRVFYDRLIDEEDRVTFFSIVREQCQAHFKQSIDKVLGHLSKSGKVVDDDVRSLFFGDYINSENKVYDEITDFKELTSVMEHYLEEYNTVSKAPMSLVMFKFAIEHISRVSRVLLQDNGHALLVGIGGSGRQSAAKLAAFMADYELFMIEITRNYTTTEWREDLKKLLKKTGVEGKQTVFLFSDNQIKDESFMEDISMILNTGDVPNIFPSDEKADIIEKMQTVARNAGRKMEATPLSMYNYFIERVKSNLHVVLAMSPIGDAFRNRLRMFPSLINCCTIDWFQAWPEDALEMVANKFLEELDMEDSVRLACVGMCKHFHESVRMLSMRFFDTLRRHNYVTPTSYLELILTFKNLLNVKRNDIMMMKNRYVKGLEKLEFAASQVSVMQQELTDLQPELIKTSADTEKLMIKIEQDTVEVEAKKEVVAADEAVANEAAAAAQAIKDECESDLAEAIPALEAAISALNTLKPADITVVKSMKNPPNIVKLVMESVCVMLNIKSERKPDPGGSGKMIEDYWGPSQKLLGDMKFLEKLKTYDKDNIPPAVMKRIREKYMTNPEFDPTLVKNASTACEGLCRWVRAMDVYDRVAKVVAPKKIKLAEAESELAVQMVKLNEKRAQLQAVTDKLQALNDEFEVMTQKKKDLEDNIDLCSKKLDRAEKLIGGLGGEKDRWTEAARLLGEKYINILGDVLLSAGVVAYLGAFTVDFRQTVIKEWHDLCQKKTIPCSKHFTLNATLGEPVAIRAWNIAGLPIDAFSVDNGIIVSKSRRWPLMIDPQGQANKWIKNLEKENKLSIIKLSDANYMRVLENSIQFGTPVLLENVGEELDPILEPILQKLTFKQQGVEYIRLGDNVIEYSQDFKLYITTRLRNPHYLPEVSVKVCLLNFMITPQGLEDQLLGIVAAKEKPELEEKKNQLIIESAQNQKQLKEIEDKILEVLSSSQGNILEDEAAIKILSSSKVLSEEISAKQKIAASTEKEIDETRNSYKPVAVHSSILFFCISDLANIEPMYQYSLTWFINLYLQSIINSTPSDVIEDRIVNLNDHFTNSIYRNVCRSLFEKDKLLFSFLLCIGILKGGGRIDEDVWRFLLTGGVALENPHPNPAPEWLGEKSWGEIVRASNLPNLKGYMEHVKQHIVVWKLFYDSSSPHTYKLPSPFDAVGGLDRMVILRTLRPDKMVPAVQDYIVDNLGQSYIEPPTFDLAGSFADSNCCAPLIFVLSPGADPMAALLKFGADLGYAGNRIQTISLGQGQGPIAAKMIDAGISDGSWVVLQNCHLATSWMPKLEKICEEVIVPESTSNEFRLWLTSYPSEEFPVSILQNGVKMTNEPPKGLRANLLRSFLNDPISDTNFFNGCNKPGKWHKMLFGLCFFHAMVQERRKFGPLGWNIPYEFNESDLRISMRQMLMFLNDYEELPLPALTYLTGECNYGGRVTDDKDRRLLISLLSIFYNESIVFDDNFKFSPSGLYYAPAEGPYQSYIDYIRTLPINPNPEVFGLHENADITKDNKETQQLFDSILLTLPRQSGGKGKSSGQVIQELAADILGKLPKDFDIEFVMKKYPVLYNDSMNTVLRQELIRFNRLTKVVRSSLQNLQKAIKGLVVMSSELEEVFNSMLVGKVPAVWAAKSYPSLKPMGSYITDLLQSLPDQSKTLRRSVTRTFVQGGAEAGHRGNQREASNMNNQQRGLERMKGTETPTFSCGRTNNIPSVTLPPDVTDNLTDLYQVVFRTSIHPPLMQQAPYTNASPYKEKWHARKPSDRIGNTYSLKCCDISMAEIQKRRIEKVEKRKVEQLMNPQVPQTHKKKKTGVQFYGHQQYEVPERMVPPSRPMTPSEQINIMLDIEAEEIQRHGLPSERDVERYYYYISKGVPKPMLEPQSQEQLHRIQKLVPEKFLLNEDQEFISSRVSLFQEIDEAYNSAMCKAIVDFILNDPEERKRLFICRVPQPYPHRVIRSPVPWHESYQEAKNIIEQNLFTTNPMMLKLQKLWVDEYGHLRFLDISKLKTANFPVLPSDLENIVKECCREAHKCLQNNWVPSCAKLFIDYQETWAHLVPPREKDSTEMVEKFFTCVAGLMSQQLRGMVFNTMADFVAFLSIYQTGNDYDEEFDEFRFLETSLIIMKMKVDESSNIVMDPTFDEACELIIRCFLEIVHAGEGIYRVESELFPDLQEQKLYLRSVNTEEYLVKEFVGQALSIFRLNTLGPLKYIGSYDEYSDLLNSKADDDITLFLKDPQTYDMEKQKVRAVVSIKDQIKLLRITAPLNMVCLYLEPINNELVERAYKLEMRLINYEVEENHKINQGICNEYEKIKEVLSSLPSDTENLVKVQKFLLESEDQTVYQLKAGVEEAAERLLYLLDYAIFPESDLKLHCTMFKWHGVLMDIFLTQGSQITKKREILEEDLQKRLLEFVEKVKVMEIQVKSYLKKDYPTVDELKENTQSLKKLVEDIEAAQDELTRLNAEEVLLEREETLFPQISAIIASKEPHEKLWNTAWEFYKKNELWMNGPFNQLNSEKIEQEVGDMWRTVYKLCKAFVDQLGPKRIATSVLRKIDAFKLNLPILHCICNPGIRPRHWVQMSAIMGQDISPQEDTSLQSMLEFNLTNFLPQLEEIGIAASKEYSLLKALDKMQLDWKELAFNLIPYKETGVHVLSFGDEIQLLLDDHIVKAQTMCGSPFIQPIANEMTAWERKLVLMQEIIDEWLKVQSTWMYLEPIFTSEDICGQMPEEGNKFKIVDKYWRDIMQEVSKNTNCIVATDVPNMLDHLKKANVLLDDIQKGLNNYLDDKRLYFPRFFFLSNDELLEILSETKDPLRVQPHLKKCFEGINSLNFTANLEILGMVSVEKEVVPFVEKLLPQEARGMVEKWLLQVEKMMIKSVRSVIKNSIFAYEKTPRKAWVLKWPGQVILCVSSIYWTTEVTDAVQKQDGLKKYLELSNKQIEDIVDLVRGKLEPGSRITLEALTVIDVHARDVVADMTEKKVTSPQDFIWLAQLRYYWINNDIMVHMITTELSYGCEYLGNSSRLVITPLTDRCYRTLMGALKLNLGGAPEGPAGTGKTETSKDLAKAVAKQCVVFNCSDGLDFKAMSKFFKGLAQSGAWACFDEFNRIELEVLSVVAQQIQCIQLAIAAHLKIFIFEGTELSLDPTCTIFITMNPGYAGRSELPDNLKVLFRTVAMMVPDYGMIGEIVLYSMGFVNARSLSNKIVATYRLCSEQLSSQHHYDYGMRAVKSVLTAAGNLKLKYTDTDESVLLLKAINDVNMPKFLAQDVPLFEGIISDLFPEVKLPQPDYGAFLEAVKENLFQRKLQPVPWYLGKIIQVYEMILVRHGLMIVGQPLGGKTMSYQCLADALTSLEISGRYPEHKTMYRIINPKSITMGQLYGCFDPISHEWFDGILATTFREFAYMTSEDRKWILFDGPVDAVWIENMNTVLDDNKKLCLMSGEIIKMSNSMNLIFEPADLEQASPATVSRCGMIYLEPHQLGWKPLMKSYMDYNLPKTMTTEQLDIIEELFKWLIDPCLDFVHHHCHTVITTSDMHMVLSFMRLYTALMDEIFWSLDGPPEGTTITPLTDQQIIFWLQGLFVFALIWTIAGTAYGDSKKKFDEFYRQLLLDQNPDYPRPKVVKMTKAQLFPERDTVFSYFFQKRSTGNWIGWLEMEEKKREMQSDLDKVSDLIVDTNETTRQAFFLRTFLVKEMPVLIVGPTGTGKSAITNNFLVQLPKDMYIPNCINFSARTTANQTQDIIMSKLDRRRKGVFGPPVGKKCVVFVDDLSMPAKEVYGAQPPIELLRQWIDHNHWYDKKDNSKIMLTDLIFISAMGPPGGGRNDISSRLTRHTNIITIDEFDDSILYRIFGTITDLHFSKGFEAAVVRNGKLLVTGTMNVYKSSIAMFLPTPTKSHYVFNLRDFSRVIKGVLLAPAVRMSEPDKLVRLWIHEVYRVFYDRLIDQGDREAFFETVSKECRDCFKHSIDKYLGHLVTGGSLKDDDIRGLFFGDYLNPDSKVYDEITDFKQLTEVMDHYLDEYNTVSKTPMSFVMFKFAIEHISRVSRILLQANGHALLVGVGGSGRQSAAKLASFMADYELFQIEITRTYDVNDWRDDLKRLLRKSGTEGKSLVFLFPDTQIKSESFMEDISMILNTGDVPNIFAADEKAEIIEKMQTVAKNEGKRMEATPLIMYNYFIEKVKDNLHIVLAMSPVGDAFRNRLRMFPSLINCCTIDWFQAWPEDALDMVANKFLMELEMEKEMREACVILCKHFHNSAQMLSLRFLDILRRYNYVTPTSYLELIMTFKTLLSVKRENVRMMKNRYVTGLEKLAFAASQVAVMQQELQSLQPELIQTSQETDSMMIKIEEETKDVDAVKEVVAADEAVADKAAAASQAIKEECESDLAEAIPALEAALAALNTLKPSDISLVKSMKNPPSAVKLVMESVCVMFNIKSERKPDPGGSGKMIEDYWGPSQKLLGDLKFLEKLKEYDKDNIAPAVMKRIREKYMTNPEFDPAIIAKASTACEGLCRWVRAMDVYDRVAKIVAPKKEKLAEAEGELAVQMKKLGEKRLELKKVQDKLDNLNTTLAAMIKKKKELESNIDLCAKKLDRAEKLIGGLGGEEERWTENTRVLGELYINVLGDVLLSSGIVAYLGAFTVDFRQDIIKEWCAMCQKNKIPCSKAFTFSATLGEPVAIRAWNIAGLPADAFSVDNGIIISKSRRWPLMIDPQGQANKWIKNLEQVNQLSVTKLSDANFARILENCIQFGTPVLLQNVGEELDPLLDPVLQKLTFKQQGVECIQLGDTVVEYSKDFKLYITTGLRNPHYLPEVAVKVCLLNFMITPQGLEDQLLGIVAAKEKPELEEKKNQLIIEGAQNQKQLKEIEDQILEILSSSQGNILEDEAAITMLSSSKVLSEEISVKQEIAAVTEKEIDETRNIYRPVAVHSSILFFCISDLANIEPMYQYSLTWFINLYLQASSIMNSTPSDDVDQRIHNLNEHFTHSIYRNVCRSLFEKDKLLFSFILCIGILKGKGKVSEDAWRFLLTGGIALDNPYPNPAPEWLGDKSWGEIVRASKLPGLVGMMNHVQNNTALWRDFYDSASPQTYTLPSQFAELKGLDFMVVLRIFRPDKIVAATQNFIALNLGHSFIEPPTFDLVGSFADSNCLIPLIFILSPGADPMAALLKFGADTGYTSDKIKPISLGQGQGPIAAAMIDAAIKDGTWVVLQNCHLATSWMPSLEKLCEEVIVPANTSKDFRLWLTSYPSEHFPVSILQNGVKMTNEPPKGLRANMLRSFLNDPISDSEFFNGCNKPEKWHKMLFGLCFFHALVQERRKFGPLGWNIPYEFNESDLCISMRQMLMFLNDYEELPLAALTYLTGECNYGGRVTDDKDRRLLISLLSIFYNEKIVTDDNYKLSPSGIYYVPSEGPYESYIEYIRTLPINPTPEVFGLHENADITKDNQETQLLFESILLTLPRQTGGGGKSSGEVIEELAADILSKLPPDFDMEHIMNKYPVVYEESMNTVLRQELIRFNRLTRVVRNSLINLRKAIKGIVVMSSQLEEVFNSMLVGRLPSVWAANSYPSLKPLGSYINDLLMRLSFFQDWVINGVPKAFWISGFYFTQSFLTGVLQNFARKYHNPIDLVGFEFEVMKEEKEVACKPEDGAYIYGLFLEGARWDPCGKVIGESVPKILFDTLPVASFH</sequence>
<dbReference type="InterPro" id="IPR043157">
    <property type="entry name" value="Dynein_AAA1S"/>
</dbReference>
<comment type="subcellular location">
    <subcellularLocation>
        <location evidence="1">Cell projection</location>
        <location evidence="1">Cilium</location>
        <location evidence="1">Flagellum</location>
    </subcellularLocation>
    <subcellularLocation>
        <location evidence="2">Cytoplasm</location>
        <location evidence="2">Cytoskeleton</location>
        <location evidence="2">Cilium axoneme</location>
    </subcellularLocation>
</comment>
<dbReference type="STRING" id="400727.A0A2T7PW22"/>
<evidence type="ECO:0000256" key="13">
    <source>
        <dbReference type="ARBA" id="ARBA00023069"/>
    </source>
</evidence>
<dbReference type="FunFam" id="3.40.50.300:FF:001328">
    <property type="entry name" value="Dynein heavy chain 6, axonemal"/>
    <property type="match status" value="2"/>
</dbReference>
<dbReference type="FunFam" id="3.40.50.300:FF:005585">
    <property type="entry name" value="Predicted protein"/>
    <property type="match status" value="1"/>
</dbReference>
<gene>
    <name evidence="25" type="ORF">C0Q70_00204</name>
</gene>
<dbReference type="InterPro" id="IPR003593">
    <property type="entry name" value="AAA+_ATPase"/>
</dbReference>
<dbReference type="Gene3D" id="3.40.50.300">
    <property type="entry name" value="P-loop containing nucleotide triphosphate hydrolases"/>
    <property type="match status" value="10"/>
</dbReference>
<dbReference type="Gene3D" id="1.10.8.1220">
    <property type="match status" value="2"/>
</dbReference>
<feature type="coiled-coil region" evidence="22">
    <location>
        <begin position="4683"/>
        <end position="4720"/>
    </location>
</feature>
<feature type="domain" description="AAA+ ATPase" evidence="24">
    <location>
        <begin position="2020"/>
        <end position="2167"/>
    </location>
</feature>
<accession>A0A2T7PW22</accession>
<dbReference type="Pfam" id="PF18199">
    <property type="entry name" value="Dynein_C"/>
    <property type="match status" value="2"/>
</dbReference>
<dbReference type="FunFam" id="1.20.58.1120:FF:000005">
    <property type="entry name" value="Dynein, axonemal, heavy chain 12"/>
    <property type="match status" value="2"/>
</dbReference>
<reference evidence="25 26" key="1">
    <citation type="submission" date="2018-04" db="EMBL/GenBank/DDBJ databases">
        <title>The genome of golden apple snail Pomacea canaliculata provides insight into stress tolerance and invasive adaptation.</title>
        <authorList>
            <person name="Liu C."/>
            <person name="Liu B."/>
            <person name="Ren Y."/>
            <person name="Zhang Y."/>
            <person name="Wang H."/>
            <person name="Li S."/>
            <person name="Jiang F."/>
            <person name="Yin L."/>
            <person name="Zhang G."/>
            <person name="Qian W."/>
            <person name="Fan W."/>
        </authorList>
    </citation>
    <scope>NUCLEOTIDE SEQUENCE [LARGE SCALE GENOMIC DNA]</scope>
    <source>
        <strain evidence="25">SZHN2017</strain>
        <tissue evidence="25">Muscle</tissue>
    </source>
</reference>
<organism evidence="25 26">
    <name type="scientific">Pomacea canaliculata</name>
    <name type="common">Golden apple snail</name>
    <dbReference type="NCBI Taxonomy" id="400727"/>
    <lineage>
        <taxon>Eukaryota</taxon>
        <taxon>Metazoa</taxon>
        <taxon>Spiralia</taxon>
        <taxon>Lophotrochozoa</taxon>
        <taxon>Mollusca</taxon>
        <taxon>Gastropoda</taxon>
        <taxon>Caenogastropoda</taxon>
        <taxon>Architaenioglossa</taxon>
        <taxon>Ampullarioidea</taxon>
        <taxon>Ampullariidae</taxon>
        <taxon>Pomacea</taxon>
    </lineage>
</organism>
<feature type="region of interest" description="Disordered" evidence="23">
    <location>
        <begin position="1"/>
        <end position="20"/>
    </location>
</feature>
<dbReference type="OrthoDB" id="5593012at2759"/>
<feature type="coiled-coil region" evidence="22">
    <location>
        <begin position="769"/>
        <end position="799"/>
    </location>
</feature>
<dbReference type="FunFam" id="3.20.180.20:FF:000003">
    <property type="entry name" value="Dynein heavy chain 12, axonemal"/>
    <property type="match status" value="2"/>
</dbReference>
<dbReference type="Pfam" id="PF12775">
    <property type="entry name" value="AAA_7"/>
    <property type="match status" value="2"/>
</dbReference>
<evidence type="ECO:0000256" key="3">
    <source>
        <dbReference type="ARBA" id="ARBA00008887"/>
    </source>
</evidence>
<dbReference type="InterPro" id="IPR024317">
    <property type="entry name" value="Dynein_heavy_chain_D4_dom"/>
</dbReference>
<feature type="coiled-coil region" evidence="22">
    <location>
        <begin position="6792"/>
        <end position="6840"/>
    </location>
</feature>
<dbReference type="Pfam" id="PF12780">
    <property type="entry name" value="AAA_8"/>
    <property type="match status" value="2"/>
</dbReference>
<evidence type="ECO:0000256" key="23">
    <source>
        <dbReference type="SAM" id="MobiDB-lite"/>
    </source>
</evidence>
<dbReference type="Gene3D" id="1.20.920.20">
    <property type="match status" value="2"/>
</dbReference>
<evidence type="ECO:0000256" key="11">
    <source>
        <dbReference type="ARBA" id="ARBA00023017"/>
    </source>
</evidence>
<evidence type="ECO:0000256" key="15">
    <source>
        <dbReference type="ARBA" id="ARBA00023212"/>
    </source>
</evidence>
<dbReference type="Gene3D" id="3.10.490.20">
    <property type="match status" value="1"/>
</dbReference>
<keyword evidence="11" id="KW-0243">Dynein</keyword>
<dbReference type="PANTHER" id="PTHR22878:SF71">
    <property type="entry name" value="DYNEIN, AXONEMAL, HEAVY CHAIN 3"/>
    <property type="match status" value="1"/>
</dbReference>
<dbReference type="Pfam" id="PF18198">
    <property type="entry name" value="AAA_lid_11"/>
    <property type="match status" value="2"/>
</dbReference>
<comment type="similarity">
    <text evidence="3">Belongs to the dynein heavy chain family.</text>
</comment>
<dbReference type="EMBL" id="PZQS01000001">
    <property type="protein sequence ID" value="PVD37608.1"/>
    <property type="molecule type" value="Genomic_DNA"/>
</dbReference>
<evidence type="ECO:0000256" key="5">
    <source>
        <dbReference type="ARBA" id="ARBA00022490"/>
    </source>
</evidence>
<evidence type="ECO:0000256" key="2">
    <source>
        <dbReference type="ARBA" id="ARBA00004430"/>
    </source>
</evidence>
<dbReference type="PANTHER" id="PTHR22878">
    <property type="entry name" value="DYNEIN HEAVY CHAIN 6, AXONEMAL-LIKE-RELATED"/>
    <property type="match status" value="1"/>
</dbReference>
<dbReference type="InterPro" id="IPR042222">
    <property type="entry name" value="Dynein_2_N"/>
</dbReference>
<dbReference type="Gene3D" id="3.20.180.20">
    <property type="entry name" value="Dynein heavy chain, N-terminal domain 2"/>
    <property type="match status" value="2"/>
</dbReference>
<proteinExistence type="inferred from homology"/>
<dbReference type="FunFam" id="3.40.50.300:FF:002141">
    <property type="entry name" value="Dynein heavy chain"/>
    <property type="match status" value="2"/>
</dbReference>
<dbReference type="InterPro" id="IPR042219">
    <property type="entry name" value="AAA_lid_11_sf"/>
</dbReference>
<dbReference type="FunFam" id="1.20.1270.280:FF:000037">
    <property type="entry name" value="Dynein, axonemal, heavy chain 7"/>
    <property type="match status" value="1"/>
</dbReference>
<evidence type="ECO:0000256" key="9">
    <source>
        <dbReference type="ARBA" id="ARBA00022840"/>
    </source>
</evidence>
<dbReference type="Gene3D" id="1.20.58.1120">
    <property type="match status" value="2"/>
</dbReference>
<evidence type="ECO:0000256" key="17">
    <source>
        <dbReference type="ARBA" id="ARBA00057074"/>
    </source>
</evidence>
<dbReference type="GO" id="GO:0003341">
    <property type="term" value="P:cilium movement"/>
    <property type="evidence" value="ECO:0007669"/>
    <property type="project" value="UniProtKB-ARBA"/>
</dbReference>
<dbReference type="InterPro" id="IPR013602">
    <property type="entry name" value="Dynein_heavy_linker"/>
</dbReference>
<dbReference type="Pfam" id="PF03028">
    <property type="entry name" value="Dynein_heavy"/>
    <property type="match status" value="2"/>
</dbReference>
<dbReference type="InterPro" id="IPR026983">
    <property type="entry name" value="DHC"/>
</dbReference>
<keyword evidence="5" id="KW-0963">Cytoplasm</keyword>
<dbReference type="GO" id="GO:0005524">
    <property type="term" value="F:ATP binding"/>
    <property type="evidence" value="ECO:0007669"/>
    <property type="project" value="UniProtKB-KW"/>
</dbReference>
<evidence type="ECO:0000256" key="10">
    <source>
        <dbReference type="ARBA" id="ARBA00022846"/>
    </source>
</evidence>
<dbReference type="Pfam" id="PF17857">
    <property type="entry name" value="AAA_lid_1"/>
    <property type="match status" value="2"/>
</dbReference>
<keyword evidence="16" id="KW-0966">Cell projection</keyword>
<evidence type="ECO:0000256" key="20">
    <source>
        <dbReference type="ARBA" id="ARBA00078543"/>
    </source>
</evidence>
<dbReference type="FunFam" id="1.20.1270.280:FF:000038">
    <property type="entry name" value="AT13908p"/>
    <property type="match status" value="1"/>
</dbReference>
<evidence type="ECO:0000256" key="1">
    <source>
        <dbReference type="ARBA" id="ARBA00004230"/>
    </source>
</evidence>
<dbReference type="GO" id="GO:0045505">
    <property type="term" value="F:dynein intermediate chain binding"/>
    <property type="evidence" value="ECO:0007669"/>
    <property type="project" value="InterPro"/>
</dbReference>
<keyword evidence="26" id="KW-1185">Reference proteome</keyword>
<evidence type="ECO:0000259" key="24">
    <source>
        <dbReference type="SMART" id="SM00382"/>
    </source>
</evidence>
<dbReference type="FunFam" id="3.40.50.300:FF:000362">
    <property type="entry name" value="Dynein, axonemal, heavy chain 6"/>
    <property type="match status" value="2"/>
</dbReference>
<evidence type="ECO:0000256" key="14">
    <source>
        <dbReference type="ARBA" id="ARBA00023175"/>
    </source>
</evidence>
<dbReference type="FunFam" id="1.10.287.2620:FF:000002">
    <property type="entry name" value="Dynein heavy chain 2, axonemal"/>
    <property type="match status" value="2"/>
</dbReference>
<keyword evidence="13" id="KW-0969">Cilium</keyword>
<evidence type="ECO:0000256" key="21">
    <source>
        <dbReference type="ARBA" id="ARBA00082102"/>
    </source>
</evidence>
<dbReference type="Gene3D" id="1.10.472.130">
    <property type="match status" value="2"/>
</dbReference>
<dbReference type="Gene3D" id="1.10.8.720">
    <property type="entry name" value="Region D6 of dynein motor"/>
    <property type="match status" value="2"/>
</dbReference>
<feature type="coiled-coil region" evidence="22">
    <location>
        <begin position="2860"/>
        <end position="2922"/>
    </location>
</feature>
<dbReference type="Gene3D" id="1.20.140.100">
    <property type="entry name" value="Dynein heavy chain, N-terminal domain 2"/>
    <property type="match status" value="2"/>
</dbReference>
<dbReference type="InterPro" id="IPR041466">
    <property type="entry name" value="Dynein_AAA5_ext"/>
</dbReference>
<dbReference type="FunFam" id="1.10.8.720:FF:000001">
    <property type="entry name" value="dynein heavy chain 7, axonemal"/>
    <property type="match status" value="2"/>
</dbReference>
<dbReference type="GO" id="GO:0051959">
    <property type="term" value="F:dynein light intermediate chain binding"/>
    <property type="evidence" value="ECO:0007669"/>
    <property type="project" value="InterPro"/>
</dbReference>
<dbReference type="InterPro" id="IPR041658">
    <property type="entry name" value="AAA_lid_11"/>
</dbReference>
<dbReference type="FunFam" id="1.20.140.100:FF:000004">
    <property type="entry name" value="Dynein axonemal heavy chain 6"/>
    <property type="match status" value="2"/>
</dbReference>
<evidence type="ECO:0000256" key="16">
    <source>
        <dbReference type="ARBA" id="ARBA00023273"/>
    </source>
</evidence>
<dbReference type="InterPro" id="IPR027417">
    <property type="entry name" value="P-loop_NTPase"/>
</dbReference>
<dbReference type="Pfam" id="PF08393">
    <property type="entry name" value="DHC_N2"/>
    <property type="match status" value="2"/>
</dbReference>
<dbReference type="GO" id="GO:0005858">
    <property type="term" value="C:axonemal dynein complex"/>
    <property type="evidence" value="ECO:0007669"/>
    <property type="project" value="UniProtKB-ARBA"/>
</dbReference>
<evidence type="ECO:0000256" key="22">
    <source>
        <dbReference type="SAM" id="Coils"/>
    </source>
</evidence>
<comment type="subunit">
    <text evidence="18">The dynein complex consists of at least two heavy chains and a number of intermediate and light chains.</text>
</comment>
<dbReference type="Gene3D" id="1.10.8.710">
    <property type="match status" value="2"/>
</dbReference>
<dbReference type="GO" id="GO:0005874">
    <property type="term" value="C:microtubule"/>
    <property type="evidence" value="ECO:0007669"/>
    <property type="project" value="UniProtKB-KW"/>
</dbReference>
<dbReference type="InterPro" id="IPR041589">
    <property type="entry name" value="DNAH3_AAA_lid_1"/>
</dbReference>
<evidence type="ECO:0000256" key="8">
    <source>
        <dbReference type="ARBA" id="ARBA00022741"/>
    </source>
</evidence>
<evidence type="ECO:0000256" key="7">
    <source>
        <dbReference type="ARBA" id="ARBA00022737"/>
    </source>
</evidence>
<keyword evidence="9" id="KW-0067">ATP-binding</keyword>
<comment type="function">
    <text evidence="17">Force generating protein of respiratory cilia. Produces force towards the minus ends of microtubules. Dynein has ATPase activity; the force-producing power stroke is thought to occur on release of ADP. Involved in sperm motility; implicated in sperm flagellar assembly.</text>
</comment>
<dbReference type="Proteomes" id="UP000245119">
    <property type="component" value="Linkage Group LG1"/>
</dbReference>
<evidence type="ECO:0000313" key="25">
    <source>
        <dbReference type="EMBL" id="PVD37608.1"/>
    </source>
</evidence>
<dbReference type="InterPro" id="IPR042228">
    <property type="entry name" value="Dynein_linker_3"/>
</dbReference>
<feature type="domain" description="AAA+ ATPase" evidence="24">
    <location>
        <begin position="1368"/>
        <end position="1507"/>
    </location>
</feature>
<dbReference type="InterPro" id="IPR024743">
    <property type="entry name" value="Dynein_HC_stalk"/>
</dbReference>
<dbReference type="FunFam" id="1.20.1270.280:FF:000001">
    <property type="entry name" value="dynein heavy chain 7, axonemal"/>
    <property type="match status" value="1"/>
</dbReference>
<evidence type="ECO:0000256" key="19">
    <source>
        <dbReference type="ARBA" id="ARBA00071816"/>
    </source>
</evidence>
<keyword evidence="12 22" id="KW-0175">Coiled coil</keyword>
<dbReference type="FunFam" id="1.10.8.1220:FF:000001">
    <property type="entry name" value="Dynein axonemal heavy chain 5"/>
    <property type="match status" value="2"/>
</dbReference>
<dbReference type="Pfam" id="PF12777">
    <property type="entry name" value="MT"/>
    <property type="match status" value="2"/>
</dbReference>
<dbReference type="Gene3D" id="1.20.1270.280">
    <property type="match status" value="2"/>
</dbReference>
<dbReference type="FunFam" id="1.10.8.710:FF:000004">
    <property type="entry name" value="Dynein axonemal heavy chain 6"/>
    <property type="match status" value="2"/>
</dbReference>
<dbReference type="SUPFAM" id="SSF52540">
    <property type="entry name" value="P-loop containing nucleoside triphosphate hydrolases"/>
    <property type="match status" value="8"/>
</dbReference>
<dbReference type="FunFam" id="3.40.50.300:FF:000223">
    <property type="entry name" value="Dynein heavy chain 3, axonemal"/>
    <property type="match status" value="2"/>
</dbReference>
<feature type="compositionally biased region" description="Polar residues" evidence="23">
    <location>
        <begin position="3950"/>
        <end position="3964"/>
    </location>
</feature>
<dbReference type="InterPro" id="IPR043160">
    <property type="entry name" value="Dynein_C_barrel"/>
</dbReference>
<dbReference type="Pfam" id="PF12781">
    <property type="entry name" value="AAA_9"/>
    <property type="match status" value="2"/>
</dbReference>
<feature type="domain" description="AAA+ ATPase" evidence="24">
    <location>
        <begin position="5938"/>
        <end position="6085"/>
    </location>
</feature>
<evidence type="ECO:0000256" key="4">
    <source>
        <dbReference type="ARBA" id="ARBA00011655"/>
    </source>
</evidence>
<dbReference type="GO" id="GO:0008569">
    <property type="term" value="F:minus-end-directed microtubule motor activity"/>
    <property type="evidence" value="ECO:0007669"/>
    <property type="project" value="InterPro"/>
</dbReference>
<feature type="domain" description="AAA+ ATPase" evidence="24">
    <location>
        <begin position="5290"/>
        <end position="5429"/>
    </location>
</feature>
<dbReference type="InterPro" id="IPR035706">
    <property type="entry name" value="AAA_9"/>
</dbReference>
<evidence type="ECO:0000256" key="12">
    <source>
        <dbReference type="ARBA" id="ARBA00023054"/>
    </source>
</evidence>
<dbReference type="FunFam" id="1.20.920.30:FF:000002">
    <property type="entry name" value="Dynein axonemal heavy chain 3"/>
    <property type="match status" value="2"/>
</dbReference>
<evidence type="ECO:0000313" key="26">
    <source>
        <dbReference type="Proteomes" id="UP000245119"/>
    </source>
</evidence>
<dbReference type="FunFam" id="1.20.920.20:FF:000006">
    <property type="entry name" value="Dynein, axonemal, heavy chain 6"/>
    <property type="match status" value="2"/>
</dbReference>
<protein>
    <recommendedName>
        <fullName evidence="19">Dynein axonemal heavy chain 7</fullName>
    </recommendedName>
    <alternativeName>
        <fullName evidence="21">Axonemal beta dynein heavy chain 7</fullName>
    </alternativeName>
    <alternativeName>
        <fullName evidence="20">Ciliary dynein heavy chain 7</fullName>
    </alternativeName>
</protein>